<dbReference type="Proteomes" id="UP000034098">
    <property type="component" value="Unassembled WGS sequence"/>
</dbReference>
<evidence type="ECO:0000313" key="2">
    <source>
        <dbReference type="EMBL" id="KJL41945.1"/>
    </source>
</evidence>
<keyword evidence="3" id="KW-1185">Reference proteome</keyword>
<comment type="caution">
    <text evidence="2">The sequence shown here is derived from an EMBL/GenBank/DDBJ whole genome shotgun (WGS) entry which is preliminary data.</text>
</comment>
<feature type="domain" description="Pvc16 N-terminal" evidence="1">
    <location>
        <begin position="10"/>
        <end position="208"/>
    </location>
</feature>
<reference evidence="2 3" key="1">
    <citation type="submission" date="2015-02" db="EMBL/GenBank/DDBJ databases">
        <title>Draft genome sequences of ten Microbacterium spp. with emphasis on heavy metal contaminated environments.</title>
        <authorList>
            <person name="Corretto E."/>
        </authorList>
    </citation>
    <scope>NUCLEOTIDE SEQUENCE [LARGE SCALE GENOMIC DNA]</scope>
    <source>
        <strain evidence="2 3">DSM 8608</strain>
    </source>
</reference>
<organism evidence="2 3">
    <name type="scientific">Microbacterium trichothecenolyticum</name>
    <name type="common">Aureobacterium trichothecenolyticum</name>
    <dbReference type="NCBI Taxonomy" id="69370"/>
    <lineage>
        <taxon>Bacteria</taxon>
        <taxon>Bacillati</taxon>
        <taxon>Actinomycetota</taxon>
        <taxon>Actinomycetes</taxon>
        <taxon>Micrococcales</taxon>
        <taxon>Microbacteriaceae</taxon>
        <taxon>Microbacterium</taxon>
    </lineage>
</organism>
<accession>A0A0M2H654</accession>
<dbReference type="OrthoDB" id="527247at2"/>
<name>A0A0M2H654_MICTR</name>
<sequence length="441" mass="45678">MSGPLAIGGVSAVLRNLLDNGIVQAGPAVGTVKVTALAPDAIKLNEPDSEPSLNLFLYRVSPNAGWRNAGLPGFDSAGTRTANPPLALDLHYLLTAYGTADFEAEILLGYAMSILHDQPVLDRASIRTALQAGVVSGSILPPAYQALAAADLADQAAEITVTTEPIDSEEMSRLWSAIQANYRPSVGYLVTVVLIEATKPVRSGLPVLTRGDPAANSGREPGVFVHPDLLPPVPTLFRVVPPAPQPAAALGESVRVEGAHLDGTGVEVRFSHPALAAPIVVPIGVNTRRDVVDVPLPASPGADAAWPAGVWTVRVSLTPPTETIPRETNTAAMLLAPVIRFGGATGAVRDGGTGDVTATIEVSPEVRPGQRATLTLGGAVARAQPHATVTDTLVFACGDVPGGPQWVRLAVDGAESRLILLSPKIPPDPPAFDPVQRITVP</sequence>
<dbReference type="PATRIC" id="fig|69370.6.peg.2607"/>
<gene>
    <name evidence="2" type="ORF">RS82_02562</name>
</gene>
<evidence type="ECO:0000313" key="3">
    <source>
        <dbReference type="Proteomes" id="UP000034098"/>
    </source>
</evidence>
<dbReference type="EMBL" id="JYJA01000036">
    <property type="protein sequence ID" value="KJL41945.1"/>
    <property type="molecule type" value="Genomic_DNA"/>
</dbReference>
<dbReference type="AlphaFoldDB" id="A0A0M2H654"/>
<dbReference type="Pfam" id="PF14065">
    <property type="entry name" value="Pvc16_N"/>
    <property type="match status" value="1"/>
</dbReference>
<dbReference type="InterPro" id="IPR025351">
    <property type="entry name" value="Pvc16_N"/>
</dbReference>
<protein>
    <recommendedName>
        <fullName evidence="1">Pvc16 N-terminal domain-containing protein</fullName>
    </recommendedName>
</protein>
<dbReference type="RefSeq" id="WP_045299941.1">
    <property type="nucleotide sequence ID" value="NZ_JYJA01000036.1"/>
</dbReference>
<evidence type="ECO:0000259" key="1">
    <source>
        <dbReference type="Pfam" id="PF14065"/>
    </source>
</evidence>
<proteinExistence type="predicted"/>